<dbReference type="RefSeq" id="WP_008818787.1">
    <property type="nucleotide sequence ID" value="NZ_AP025565.1"/>
</dbReference>
<dbReference type="PANTHER" id="PTHR43732">
    <property type="entry name" value="RIBOSE 5-PHOSPHATE ISOMERASE-RELATED"/>
    <property type="match status" value="1"/>
</dbReference>
<dbReference type="InterPro" id="IPR003500">
    <property type="entry name" value="RpiB_LacA_LacB"/>
</dbReference>
<protein>
    <submittedName>
        <fullName evidence="3">Ribose 5-phosphate isomerase</fullName>
    </submittedName>
    <submittedName>
        <fullName evidence="4">RpiB/LacA/LacB family sugar-phosphate isomerase</fullName>
    </submittedName>
</protein>
<dbReference type="InterPro" id="IPR051812">
    <property type="entry name" value="SPI_LacAB/RpiB"/>
</dbReference>
<dbReference type="PANTHER" id="PTHR43732:SF1">
    <property type="entry name" value="RIBOSE 5-PHOSPHATE ISOMERASE"/>
    <property type="match status" value="1"/>
</dbReference>
<proteinExistence type="inferred from homology"/>
<dbReference type="EMBL" id="JQIF01000067">
    <property type="protein sequence ID" value="KGJ52413.1"/>
    <property type="molecule type" value="Genomic_DNA"/>
</dbReference>
<dbReference type="PIRSF" id="PIRSF005384">
    <property type="entry name" value="RpiB_LacA_B"/>
    <property type="match status" value="1"/>
</dbReference>
<evidence type="ECO:0000313" key="4">
    <source>
        <dbReference type="EMBL" id="MCR0233891.1"/>
    </source>
</evidence>
<dbReference type="Proteomes" id="UP000604383">
    <property type="component" value="Unassembled WGS sequence"/>
</dbReference>
<accession>A0A099I6E2</accession>
<name>A0A099I6E2_CLOIN</name>
<dbReference type="SUPFAM" id="SSF89623">
    <property type="entry name" value="Ribose/Galactose isomerase RpiB/AlsB"/>
    <property type="match status" value="1"/>
</dbReference>
<dbReference type="Pfam" id="PF02502">
    <property type="entry name" value="LacAB_rpiB"/>
    <property type="match status" value="1"/>
</dbReference>
<dbReference type="GO" id="GO:0016861">
    <property type="term" value="F:intramolecular oxidoreductase activity, interconverting aldoses and ketoses"/>
    <property type="evidence" value="ECO:0007669"/>
    <property type="project" value="UniProtKB-ARBA"/>
</dbReference>
<reference evidence="5" key="2">
    <citation type="journal article" date="2019" name="Nat. Med.">
        <title>A library of human gut bacterial isolates paired with longitudinal multiomics data enables mechanistic microbiome research.</title>
        <authorList>
            <person name="Poyet M."/>
            <person name="Groussin M."/>
            <person name="Gibbons S.M."/>
            <person name="Avila-Pacheco J."/>
            <person name="Jiang X."/>
            <person name="Kearney S.M."/>
            <person name="Perrotta A.R."/>
            <person name="Berdy B."/>
            <person name="Zhao S."/>
            <person name="Lieberman T.D."/>
            <person name="Swanson P.K."/>
            <person name="Smith M."/>
            <person name="Roesemann S."/>
            <person name="Alexander J.E."/>
            <person name="Rich S.A."/>
            <person name="Livny J."/>
            <person name="Vlamakis H."/>
            <person name="Clish C."/>
            <person name="Bullock K."/>
            <person name="Deik A."/>
            <person name="Scott J."/>
            <person name="Pierce K.A."/>
            <person name="Xavier R.J."/>
            <person name="Alm E.J."/>
        </authorList>
    </citation>
    <scope>NUCLEOTIDE SEQUENCE</scope>
    <source>
        <strain evidence="5">BIOML-A12</strain>
    </source>
</reference>
<evidence type="ECO:0000313" key="5">
    <source>
        <dbReference type="EMBL" id="MZH57618.1"/>
    </source>
</evidence>
<dbReference type="GO" id="GO:0005975">
    <property type="term" value="P:carbohydrate metabolic process"/>
    <property type="evidence" value="ECO:0007669"/>
    <property type="project" value="InterPro"/>
</dbReference>
<evidence type="ECO:0000313" key="3">
    <source>
        <dbReference type="EMBL" id="KGJ52413.1"/>
    </source>
</evidence>
<dbReference type="AlphaFoldDB" id="A0A099I6E2"/>
<comment type="similarity">
    <text evidence="1">Belongs to the LacAB/RpiB family.</text>
</comment>
<dbReference type="Proteomes" id="UP001203972">
    <property type="component" value="Unassembled WGS sequence"/>
</dbReference>
<dbReference type="EMBL" id="JAKTMA010000025">
    <property type="protein sequence ID" value="MCR0233891.1"/>
    <property type="molecule type" value="Genomic_DNA"/>
</dbReference>
<comment type="caution">
    <text evidence="3">The sequence shown here is derived from an EMBL/GenBank/DDBJ whole genome shotgun (WGS) entry which is preliminary data.</text>
</comment>
<dbReference type="NCBIfam" id="NF004051">
    <property type="entry name" value="PRK05571.1"/>
    <property type="match status" value="1"/>
</dbReference>
<keyword evidence="2 3" id="KW-0413">Isomerase</keyword>
<dbReference type="NCBIfam" id="TIGR00689">
    <property type="entry name" value="rpiB_lacA_lacB"/>
    <property type="match status" value="1"/>
</dbReference>
<evidence type="ECO:0000256" key="2">
    <source>
        <dbReference type="ARBA" id="ARBA00023235"/>
    </source>
</evidence>
<dbReference type="Proteomes" id="UP000030008">
    <property type="component" value="Unassembled WGS sequence"/>
</dbReference>
<organism evidence="3 6">
    <name type="scientific">Clostridium innocuum</name>
    <dbReference type="NCBI Taxonomy" id="1522"/>
    <lineage>
        <taxon>Bacteria</taxon>
        <taxon>Bacillati</taxon>
        <taxon>Bacillota</taxon>
        <taxon>Clostridia</taxon>
        <taxon>Eubacteriales</taxon>
        <taxon>Clostridiaceae</taxon>
        <taxon>Clostridium</taxon>
    </lineage>
</organism>
<sequence>MKLVIGCDEAAYRLKEAMKETIIQLGHEVKDIGVYHEAPSLYPDIAQKLCACITDGSCERGILLCGTGIGMAITANKIPGIRAAVGHDLFSVERSIKSNDCQVLCMGARVIAAQYARLLVERWLECSFAGGASAEKVARIMEIEQEYRR</sequence>
<dbReference type="InterPro" id="IPR036569">
    <property type="entry name" value="RpiB_LacA_LacB_sf"/>
</dbReference>
<reference evidence="3 6" key="1">
    <citation type="submission" date="2014-08" db="EMBL/GenBank/DDBJ databases">
        <title>Clostridium innocuum, an unnegligible vancomycin-resistant pathogen causing extra-intestinal infections.</title>
        <authorList>
            <person name="Feng Y."/>
            <person name="Chiu C.-H."/>
        </authorList>
    </citation>
    <scope>NUCLEOTIDE SEQUENCE [LARGE SCALE GENOMIC DNA]</scope>
    <source>
        <strain evidence="3 6">AN88</strain>
    </source>
</reference>
<gene>
    <name evidence="3" type="ORF">CIAN88_14885</name>
    <name evidence="5" type="ORF">GT664_18135</name>
    <name evidence="4" type="ORF">MKC95_14050</name>
</gene>
<reference evidence="4" key="3">
    <citation type="journal article" date="2022" name="Clin. Infect. Dis.">
        <title>Association between Clostridium innocuum and antibiotic-associated diarrhea in adults and children: A cross-sectional study and comparative genomics analysis.</title>
        <authorList>
            <person name="Cherny K.E."/>
            <person name="Muscat E.B."/>
            <person name="Balaji A."/>
            <person name="Mukherjee J."/>
            <person name="Ozer E.A."/>
            <person name="Angarone M.P."/>
            <person name="Hauser A.R."/>
            <person name="Sichel J.S."/>
            <person name="Amponsah E."/>
            <person name="Kociolek L.K."/>
        </authorList>
    </citation>
    <scope>NUCLEOTIDE SEQUENCE</scope>
    <source>
        <strain evidence="4">NU1-AC-029v</strain>
    </source>
</reference>
<dbReference type="Gene3D" id="3.40.1400.10">
    <property type="entry name" value="Sugar-phosphate isomerase, RpiB/LacA/LacB"/>
    <property type="match status" value="1"/>
</dbReference>
<evidence type="ECO:0000313" key="6">
    <source>
        <dbReference type="Proteomes" id="UP000030008"/>
    </source>
</evidence>
<evidence type="ECO:0000256" key="1">
    <source>
        <dbReference type="ARBA" id="ARBA00008754"/>
    </source>
</evidence>
<dbReference type="EMBL" id="WWTN01000039">
    <property type="protein sequence ID" value="MZH57618.1"/>
    <property type="molecule type" value="Genomic_DNA"/>
</dbReference>